<dbReference type="EMBL" id="JAUCMV010000002">
    <property type="protein sequence ID" value="KAK0419200.1"/>
    <property type="molecule type" value="Genomic_DNA"/>
</dbReference>
<feature type="compositionally biased region" description="Basic residues" evidence="1">
    <location>
        <begin position="18"/>
        <end position="27"/>
    </location>
</feature>
<evidence type="ECO:0000256" key="1">
    <source>
        <dbReference type="SAM" id="MobiDB-lite"/>
    </source>
</evidence>
<accession>A0AA39I7E8</accession>
<protein>
    <submittedName>
        <fullName evidence="2">Uncharacterized protein</fullName>
    </submittedName>
</protein>
<organism evidence="2 3">
    <name type="scientific">Steinernema hermaphroditum</name>
    <dbReference type="NCBI Taxonomy" id="289476"/>
    <lineage>
        <taxon>Eukaryota</taxon>
        <taxon>Metazoa</taxon>
        <taxon>Ecdysozoa</taxon>
        <taxon>Nematoda</taxon>
        <taxon>Chromadorea</taxon>
        <taxon>Rhabditida</taxon>
        <taxon>Tylenchina</taxon>
        <taxon>Panagrolaimomorpha</taxon>
        <taxon>Strongyloidoidea</taxon>
        <taxon>Steinernematidae</taxon>
        <taxon>Steinernema</taxon>
    </lineage>
</organism>
<proteinExistence type="predicted"/>
<dbReference type="AlphaFoldDB" id="A0AA39I7E8"/>
<evidence type="ECO:0000313" key="2">
    <source>
        <dbReference type="EMBL" id="KAK0419200.1"/>
    </source>
</evidence>
<dbReference type="Proteomes" id="UP001175271">
    <property type="component" value="Unassembled WGS sequence"/>
</dbReference>
<comment type="caution">
    <text evidence="2">The sequence shown here is derived from an EMBL/GenBank/DDBJ whole genome shotgun (WGS) entry which is preliminary data.</text>
</comment>
<evidence type="ECO:0000313" key="3">
    <source>
        <dbReference type="Proteomes" id="UP001175271"/>
    </source>
</evidence>
<sequence>MSSTKNFVPYKPQEKNDKKGRKERRHNSQVEPASTEETSKKAFQGVSNWPVVFKEFLDMREQMRHGETTMKQYHMLNNLVRFLNPVYSLKQSTFKIRMPESE</sequence>
<name>A0AA39I7E8_9BILA</name>
<reference evidence="2" key="1">
    <citation type="submission" date="2023-06" db="EMBL/GenBank/DDBJ databases">
        <title>Genomic analysis of the entomopathogenic nematode Steinernema hermaphroditum.</title>
        <authorList>
            <person name="Schwarz E.M."/>
            <person name="Heppert J.K."/>
            <person name="Baniya A."/>
            <person name="Schwartz H.T."/>
            <person name="Tan C.-H."/>
            <person name="Antoshechkin I."/>
            <person name="Sternberg P.W."/>
            <person name="Goodrich-Blair H."/>
            <person name="Dillman A.R."/>
        </authorList>
    </citation>
    <scope>NUCLEOTIDE SEQUENCE</scope>
    <source>
        <strain evidence="2">PS9179</strain>
        <tissue evidence="2">Whole animal</tissue>
    </source>
</reference>
<keyword evidence="3" id="KW-1185">Reference proteome</keyword>
<feature type="region of interest" description="Disordered" evidence="1">
    <location>
        <begin position="1"/>
        <end position="41"/>
    </location>
</feature>
<gene>
    <name evidence="2" type="ORF">QR680_014009</name>
</gene>